<evidence type="ECO:0000259" key="3">
    <source>
        <dbReference type="PROSITE" id="PS50222"/>
    </source>
</evidence>
<dbReference type="InterPro" id="IPR029030">
    <property type="entry name" value="Caspase-like_dom_sf"/>
</dbReference>
<proteinExistence type="predicted"/>
<dbReference type="Gene3D" id="3.40.50.1460">
    <property type="match status" value="1"/>
</dbReference>
<feature type="region of interest" description="Disordered" evidence="1">
    <location>
        <begin position="194"/>
        <end position="222"/>
    </location>
</feature>
<dbReference type="InterPro" id="IPR002048">
    <property type="entry name" value="EF_hand_dom"/>
</dbReference>
<dbReference type="PROSITE" id="PS00018">
    <property type="entry name" value="EF_HAND_1"/>
    <property type="match status" value="1"/>
</dbReference>
<feature type="chain" id="PRO_5030590060" evidence="2">
    <location>
        <begin position="30"/>
        <end position="566"/>
    </location>
</feature>
<evidence type="ECO:0000313" key="4">
    <source>
        <dbReference type="EMBL" id="MBB4267450.1"/>
    </source>
</evidence>
<organism evidence="4 5">
    <name type="scientific">Roseospira visakhapatnamensis</name>
    <dbReference type="NCBI Taxonomy" id="390880"/>
    <lineage>
        <taxon>Bacteria</taxon>
        <taxon>Pseudomonadati</taxon>
        <taxon>Pseudomonadota</taxon>
        <taxon>Alphaproteobacteria</taxon>
        <taxon>Rhodospirillales</taxon>
        <taxon>Rhodospirillaceae</taxon>
        <taxon>Roseospira</taxon>
    </lineage>
</organism>
<dbReference type="EMBL" id="JACIGK010000027">
    <property type="protein sequence ID" value="MBB4267450.1"/>
    <property type="molecule type" value="Genomic_DNA"/>
</dbReference>
<accession>A0A7W6RFM8</accession>
<keyword evidence="2" id="KW-0732">Signal</keyword>
<dbReference type="GO" id="GO:0005737">
    <property type="term" value="C:cytoplasm"/>
    <property type="evidence" value="ECO:0007669"/>
    <property type="project" value="TreeGrafter"/>
</dbReference>
<dbReference type="InterPro" id="IPR011600">
    <property type="entry name" value="Pept_C14_caspase"/>
</dbReference>
<feature type="signal peptide" evidence="2">
    <location>
        <begin position="1"/>
        <end position="29"/>
    </location>
</feature>
<dbReference type="AlphaFoldDB" id="A0A7W6RFM8"/>
<reference evidence="4 5" key="1">
    <citation type="submission" date="2020-08" db="EMBL/GenBank/DDBJ databases">
        <title>Genome sequencing of Purple Non-Sulfur Bacteria from various extreme environments.</title>
        <authorList>
            <person name="Mayer M."/>
        </authorList>
    </citation>
    <scope>NUCLEOTIDE SEQUENCE [LARGE SCALE GENOMIC DNA]</scope>
    <source>
        <strain evidence="4 5">JA131</strain>
    </source>
</reference>
<gene>
    <name evidence="4" type="ORF">GGD89_003094</name>
</gene>
<protein>
    <submittedName>
        <fullName evidence="4">Putative caspase-like protein</fullName>
    </submittedName>
</protein>
<evidence type="ECO:0000256" key="1">
    <source>
        <dbReference type="SAM" id="MobiDB-lite"/>
    </source>
</evidence>
<keyword evidence="5" id="KW-1185">Reference proteome</keyword>
<evidence type="ECO:0000313" key="5">
    <source>
        <dbReference type="Proteomes" id="UP000554286"/>
    </source>
</evidence>
<dbReference type="InterPro" id="IPR050452">
    <property type="entry name" value="Metacaspase"/>
</dbReference>
<dbReference type="SUPFAM" id="SSF52129">
    <property type="entry name" value="Caspase-like"/>
    <property type="match status" value="1"/>
</dbReference>
<dbReference type="RefSeq" id="WP_184046855.1">
    <property type="nucleotide sequence ID" value="NZ_JACIGK010000027.1"/>
</dbReference>
<dbReference type="InterPro" id="IPR018247">
    <property type="entry name" value="EF_Hand_1_Ca_BS"/>
</dbReference>
<dbReference type="PANTHER" id="PTHR48104">
    <property type="entry name" value="METACASPASE-4"/>
    <property type="match status" value="1"/>
</dbReference>
<dbReference type="PROSITE" id="PS50222">
    <property type="entry name" value="EF_HAND_2"/>
    <property type="match status" value="1"/>
</dbReference>
<dbReference type="GO" id="GO:0006508">
    <property type="term" value="P:proteolysis"/>
    <property type="evidence" value="ECO:0007669"/>
    <property type="project" value="InterPro"/>
</dbReference>
<name>A0A7W6RFM8_9PROT</name>
<dbReference type="GO" id="GO:0004197">
    <property type="term" value="F:cysteine-type endopeptidase activity"/>
    <property type="evidence" value="ECO:0007669"/>
    <property type="project" value="InterPro"/>
</dbReference>
<feature type="domain" description="EF-hand" evidence="3">
    <location>
        <begin position="254"/>
        <end position="289"/>
    </location>
</feature>
<dbReference type="Pfam" id="PF00656">
    <property type="entry name" value="Peptidase_C14"/>
    <property type="match status" value="1"/>
</dbReference>
<dbReference type="Proteomes" id="UP000554286">
    <property type="component" value="Unassembled WGS sequence"/>
</dbReference>
<sequence>MSPGWRGAWTGAAALAAVSLGGLPAVSWAATDDGALRALVVGINAYSAITPLEGAVNDARAIAESLRTVGVSDVTVLLDQAVSRDSLMGAWDDLITRSQPGDVLLFTYAGHGGQEPERVPGSEEDRKDENFLLTGYSDAAPDNHERIIDDEISALLRRAQGRTVVFIADSCHSGTVTRAFDPRAATHRTRFTNVGPIEDDMLPPPPSPTDASNAERPGETGDAGSLAHVLFVAGVDEDKQVPEVTIKGRQHGALSYSVARALIGEGDRDGDGRVTVAEFQHYLRQGVRVYTDGRQSIRLDVGADVPVTRSLASVAGGAVPGMGGDPVDGGGFALAPVPAALPTTPEPVALHILDDGGVSDAHQVIDEAPVRLVPDPSDADLVWDLGAGALVSSLGDVVATLPAGPEDERRAAAARVLTKWALIETLKTWPESKRLIMDLSPDNGLHHVGDPVTLSVSGHTLPYLVLFNLDPFGGLNRVFPVPDLGDRLDAHADGRALDLSMEVYRPVGGDHFVALAIDQPPLALYDALASLDGRPVDTVGLLTVLRQAVDGRRHEMGLHGVFTAEE</sequence>
<evidence type="ECO:0000256" key="2">
    <source>
        <dbReference type="SAM" id="SignalP"/>
    </source>
</evidence>
<dbReference type="GO" id="GO:0005509">
    <property type="term" value="F:calcium ion binding"/>
    <property type="evidence" value="ECO:0007669"/>
    <property type="project" value="InterPro"/>
</dbReference>
<dbReference type="PANTHER" id="PTHR48104:SF30">
    <property type="entry name" value="METACASPASE-1"/>
    <property type="match status" value="1"/>
</dbReference>
<comment type="caution">
    <text evidence="4">The sequence shown here is derived from an EMBL/GenBank/DDBJ whole genome shotgun (WGS) entry which is preliminary data.</text>
</comment>